<accession>A0ACB8SXE8</accession>
<proteinExistence type="predicted"/>
<organism evidence="1 2">
    <name type="scientific">Artomyces pyxidatus</name>
    <dbReference type="NCBI Taxonomy" id="48021"/>
    <lineage>
        <taxon>Eukaryota</taxon>
        <taxon>Fungi</taxon>
        <taxon>Dikarya</taxon>
        <taxon>Basidiomycota</taxon>
        <taxon>Agaricomycotina</taxon>
        <taxon>Agaricomycetes</taxon>
        <taxon>Russulales</taxon>
        <taxon>Auriscalpiaceae</taxon>
        <taxon>Artomyces</taxon>
    </lineage>
</organism>
<reference evidence="1" key="2">
    <citation type="journal article" date="2022" name="New Phytol.">
        <title>Evolutionary transition to the ectomycorrhizal habit in the genomes of a hyperdiverse lineage of mushroom-forming fungi.</title>
        <authorList>
            <person name="Looney B."/>
            <person name="Miyauchi S."/>
            <person name="Morin E."/>
            <person name="Drula E."/>
            <person name="Courty P.E."/>
            <person name="Kohler A."/>
            <person name="Kuo A."/>
            <person name="LaButti K."/>
            <person name="Pangilinan J."/>
            <person name="Lipzen A."/>
            <person name="Riley R."/>
            <person name="Andreopoulos W."/>
            <person name="He G."/>
            <person name="Johnson J."/>
            <person name="Nolan M."/>
            <person name="Tritt A."/>
            <person name="Barry K.W."/>
            <person name="Grigoriev I.V."/>
            <person name="Nagy L.G."/>
            <person name="Hibbett D."/>
            <person name="Henrissat B."/>
            <person name="Matheny P.B."/>
            <person name="Labbe J."/>
            <person name="Martin F.M."/>
        </authorList>
    </citation>
    <scope>NUCLEOTIDE SEQUENCE</scope>
    <source>
        <strain evidence="1">HHB10654</strain>
    </source>
</reference>
<dbReference type="EMBL" id="MU277216">
    <property type="protein sequence ID" value="KAI0060820.1"/>
    <property type="molecule type" value="Genomic_DNA"/>
</dbReference>
<dbReference type="Proteomes" id="UP000814140">
    <property type="component" value="Unassembled WGS sequence"/>
</dbReference>
<reference evidence="1" key="1">
    <citation type="submission" date="2021-03" db="EMBL/GenBank/DDBJ databases">
        <authorList>
            <consortium name="DOE Joint Genome Institute"/>
            <person name="Ahrendt S."/>
            <person name="Looney B.P."/>
            <person name="Miyauchi S."/>
            <person name="Morin E."/>
            <person name="Drula E."/>
            <person name="Courty P.E."/>
            <person name="Chicoki N."/>
            <person name="Fauchery L."/>
            <person name="Kohler A."/>
            <person name="Kuo A."/>
            <person name="Labutti K."/>
            <person name="Pangilinan J."/>
            <person name="Lipzen A."/>
            <person name="Riley R."/>
            <person name="Andreopoulos W."/>
            <person name="He G."/>
            <person name="Johnson J."/>
            <person name="Barry K.W."/>
            <person name="Grigoriev I.V."/>
            <person name="Nagy L."/>
            <person name="Hibbett D."/>
            <person name="Henrissat B."/>
            <person name="Matheny P.B."/>
            <person name="Labbe J."/>
            <person name="Martin F."/>
        </authorList>
    </citation>
    <scope>NUCLEOTIDE SEQUENCE</scope>
    <source>
        <strain evidence="1">HHB10654</strain>
    </source>
</reference>
<name>A0ACB8SXE8_9AGAM</name>
<protein>
    <submittedName>
        <fullName evidence="1">Uncharacterized protein</fullName>
    </submittedName>
</protein>
<evidence type="ECO:0000313" key="1">
    <source>
        <dbReference type="EMBL" id="KAI0060820.1"/>
    </source>
</evidence>
<keyword evidence="2" id="KW-1185">Reference proteome</keyword>
<gene>
    <name evidence="1" type="ORF">BV25DRAFT_1871013</name>
</gene>
<evidence type="ECO:0000313" key="2">
    <source>
        <dbReference type="Proteomes" id="UP000814140"/>
    </source>
</evidence>
<comment type="caution">
    <text evidence="1">The sequence shown here is derived from an EMBL/GenBank/DDBJ whole genome shotgun (WGS) entry which is preliminary data.</text>
</comment>
<sequence>MAQQEHKHFDPRIGDDDDEEAPKSKTRQDSASPDSSEPKPAPPAKKALTLPVNLQWIPNNWSWAKLKPVIRSAIAAWACLILMVDQTTLVTMGQAGFLVIIVSMLSPPSDPFTANLERELMIVLFATTAWAWSCLGIKLASLARTTIVTDATLTDIFAGNYVEGGQAAILGVFLFLGSTFFLYIKAAQGPGPFLVATVLGCICLDISITTAALFPYPYYKIGQAVVLPLTFHAAIAIASSIVIFPSSITSQHTDRLRGVLAPLSIMLTQQLTLLKVPTTSPDFSPAAVRGSAAKAEGMLAPLAATARLLKRDISWGRFSGKDLDALREKSQRLVVRANGMNTYYSLIDPTRERFPVTPAPSHPGTPMLGTPTHSRPPSPGLGDSAAPPPSAPVALSSQTDLEKAASRAGQTSRKRHPHFESPTPSIRSRRHTHRQSHGQLLLQSLHVPNHHEHVVGVFESQRYLDLESQHFGHPQSAYFTQRATDLLFQSCEGLLGSCGSAVKGLDRWLEGSHKHRWVFWKGGNARERIHRERLDDLFKVTEELTRALDLFRKEKRHLVLDPYRSAFDPKHVGSMTGEDVPPHRYLFHCYVYQYHALQFVIVLLQTLEIVTKLEKENIRTRLWLPAVPLYDFFHWSIWDHSVELEREDDENPDIVQGMENVDLGLASRRDPDALPPSNPFEAVMSFLYQAVQASSRGNILFAVKAAILSVLLSLPYFFKTSAGFAYSNRFSWAIFMGQLTIARFRGDTTFGLFSRVISTFLGGIVGTVMWYISTGMGRGDAVGLAAVCAVAFPFLFYARLYWPGPPITNIIFLVTVALTIGFSWQNTHFRTSPFDYYGINLAWRRFVLVVAGVVAAFVFSFLPPSTTLRGYMRNSLATTVSEIGTVYCSILSYANARYTEDAQEVMTSLIAIRLKLKRSIVLRTNIIYEFSMRGRWPAERYHKILEVQLEISYLLSHLMSVIEHLEPAWSRAFLRRTRFLDSDFQGDVLAVISMISTSLRTGGPLPQITPCPLFDRFVMYQHGLNVIRQEADDDYGLPRTMTISTLEDEQYLCFCVGVSTAFGIVTRLDRLMVATKELVGEQYHIHGVGYVSKAAAAGNGGVEMGSRTNSLRPTSEV</sequence>